<name>A0A161U9Z6_9FLAO</name>
<evidence type="ECO:0000313" key="2">
    <source>
        <dbReference type="Proteomes" id="UP000076630"/>
    </source>
</evidence>
<gene>
    <name evidence="1" type="ORF">AV926_04830</name>
</gene>
<proteinExistence type="predicted"/>
<sequence length="75" mass="8194">MTEEQRVCVASLSKAMGASLEAVERLVESFRFKSTGVGIDELSERIEALGLAKNAFVAGQKCRGVIPPSYYKKNK</sequence>
<comment type="caution">
    <text evidence="1">The sequence shown here is derived from an EMBL/GenBank/DDBJ whole genome shotgun (WGS) entry which is preliminary data.</text>
</comment>
<keyword evidence="2" id="KW-1185">Reference proteome</keyword>
<dbReference type="RefSeq" id="WP_038986913.1">
    <property type="nucleotide sequence ID" value="NZ_JWJO01000037.1"/>
</dbReference>
<evidence type="ECO:0000313" key="1">
    <source>
        <dbReference type="EMBL" id="KZE82876.1"/>
    </source>
</evidence>
<protein>
    <submittedName>
        <fullName evidence="1">Uncharacterized protein</fullName>
    </submittedName>
</protein>
<organism evidence="1 2">
    <name type="scientific">Myroides marinus</name>
    <dbReference type="NCBI Taxonomy" id="703342"/>
    <lineage>
        <taxon>Bacteria</taxon>
        <taxon>Pseudomonadati</taxon>
        <taxon>Bacteroidota</taxon>
        <taxon>Flavobacteriia</taxon>
        <taxon>Flavobacteriales</taxon>
        <taxon>Flavobacteriaceae</taxon>
        <taxon>Myroides</taxon>
    </lineage>
</organism>
<accession>A0A161U9Z6</accession>
<reference evidence="1 2" key="1">
    <citation type="submission" date="2016-01" db="EMBL/GenBank/DDBJ databases">
        <title>Whole genome sequencing of Myroides marinus L41.</title>
        <authorList>
            <person name="Hong K.W."/>
        </authorList>
    </citation>
    <scope>NUCLEOTIDE SEQUENCE [LARGE SCALE GENOMIC DNA]</scope>
    <source>
        <strain evidence="1 2">L41</strain>
    </source>
</reference>
<dbReference type="Proteomes" id="UP000076630">
    <property type="component" value="Unassembled WGS sequence"/>
</dbReference>
<dbReference type="AlphaFoldDB" id="A0A161U9Z6"/>
<dbReference type="EMBL" id="LQNU01000041">
    <property type="protein sequence ID" value="KZE82876.1"/>
    <property type="molecule type" value="Genomic_DNA"/>
</dbReference>